<comment type="caution">
    <text evidence="2">The sequence shown here is derived from an EMBL/GenBank/DDBJ whole genome shotgun (WGS) entry which is preliminary data.</text>
</comment>
<gene>
    <name evidence="2" type="ORF">WI41_24110</name>
</gene>
<keyword evidence="1" id="KW-0732">Signal</keyword>
<dbReference type="Proteomes" id="UP000056450">
    <property type="component" value="Unassembled WGS sequence"/>
</dbReference>
<evidence type="ECO:0008006" key="4">
    <source>
        <dbReference type="Google" id="ProtNLM"/>
    </source>
</evidence>
<organism evidence="2 3">
    <name type="scientific">Burkholderia latens</name>
    <dbReference type="NCBI Taxonomy" id="488446"/>
    <lineage>
        <taxon>Bacteria</taxon>
        <taxon>Pseudomonadati</taxon>
        <taxon>Pseudomonadota</taxon>
        <taxon>Betaproteobacteria</taxon>
        <taxon>Burkholderiales</taxon>
        <taxon>Burkholderiaceae</taxon>
        <taxon>Burkholderia</taxon>
        <taxon>Burkholderia cepacia complex</taxon>
    </lineage>
</organism>
<dbReference type="RefSeq" id="WP_059547706.1">
    <property type="nucleotide sequence ID" value="NZ_LOTQ01000032.1"/>
</dbReference>
<dbReference type="AlphaFoldDB" id="A0AAP1C871"/>
<reference evidence="2 3" key="1">
    <citation type="submission" date="2015-11" db="EMBL/GenBank/DDBJ databases">
        <title>Expanding the genomic diversity of Burkholderia species for the development of highly accurate diagnostics.</title>
        <authorList>
            <person name="Sahl J."/>
            <person name="Keim P."/>
            <person name="Wagner D."/>
        </authorList>
    </citation>
    <scope>NUCLEOTIDE SEQUENCE [LARGE SCALE GENOMIC DNA]</scope>
    <source>
        <strain evidence="2 3">RF32-BP12</strain>
    </source>
</reference>
<dbReference type="PROSITE" id="PS51257">
    <property type="entry name" value="PROKAR_LIPOPROTEIN"/>
    <property type="match status" value="1"/>
</dbReference>
<protein>
    <recommendedName>
        <fullName evidence="4">DUF1214 domain-containing protein</fullName>
    </recommendedName>
</protein>
<dbReference type="EMBL" id="LOTQ01000032">
    <property type="protein sequence ID" value="KVA03199.1"/>
    <property type="molecule type" value="Genomic_DNA"/>
</dbReference>
<evidence type="ECO:0000256" key="1">
    <source>
        <dbReference type="SAM" id="SignalP"/>
    </source>
</evidence>
<name>A0AAP1C871_9BURK</name>
<evidence type="ECO:0000313" key="2">
    <source>
        <dbReference type="EMBL" id="KVA03199.1"/>
    </source>
</evidence>
<accession>A0AAP1C871</accession>
<feature type="signal peptide" evidence="1">
    <location>
        <begin position="1"/>
        <end position="21"/>
    </location>
</feature>
<sequence>MNGRIPIVAAAAMAAAVLTLAGCGGSDGGVFAATGTNAARSANPLATPDQIAAEKLALELVNAPAVVQAKATLKAQWLAAAQAVGGVPDESLAYLQTAVDESAMSSALAITNQDPNAPKVISGLAAPHKWFGIDVPGSRTTFDNPDTIYRSFPVDPALRYVIRGRVHRDGPVDSNVSLWDGRHTTLSNLSGDQLRVGADGGFVITADSGAADGTGNHVTLPTTAASFFIRDTVGEWGVQQFDDLSVERVSGASTAAAPTRDDMIARLAAQVANGGTFAGYNALANAQPVNTIPPVSLGGSAGRLSTQAATYSAFRIADDEALVVQVDLGGAKYFIAPAYGRWLITTDYVDHTQSLNNRQAVANPDGTFTFVVSPTDPGVYNWVDTVGIHAGFLNLRWQGVPAASTGAAPSAHATLVKLANLRSVLPATMRYVTPAERAAQLAARKASYASRYAAG</sequence>
<evidence type="ECO:0000313" key="3">
    <source>
        <dbReference type="Proteomes" id="UP000056450"/>
    </source>
</evidence>
<proteinExistence type="predicted"/>
<feature type="chain" id="PRO_5042847721" description="DUF1214 domain-containing protein" evidence="1">
    <location>
        <begin position="22"/>
        <end position="455"/>
    </location>
</feature>